<evidence type="ECO:0000256" key="1">
    <source>
        <dbReference type="ARBA" id="ARBA00004370"/>
    </source>
</evidence>
<dbReference type="SUPFAM" id="SSF49313">
    <property type="entry name" value="Cadherin-like"/>
    <property type="match status" value="1"/>
</dbReference>
<evidence type="ECO:0000256" key="6">
    <source>
        <dbReference type="SAM" id="MobiDB-lite"/>
    </source>
</evidence>
<evidence type="ECO:0000256" key="5">
    <source>
        <dbReference type="ARBA" id="ARBA00023136"/>
    </source>
</evidence>
<dbReference type="CDD" id="cd11304">
    <property type="entry name" value="Cadherin_repeat"/>
    <property type="match status" value="1"/>
</dbReference>
<feature type="signal peptide" evidence="7">
    <location>
        <begin position="1"/>
        <end position="26"/>
    </location>
</feature>
<feature type="compositionally biased region" description="Polar residues" evidence="6">
    <location>
        <begin position="163"/>
        <end position="177"/>
    </location>
</feature>
<keyword evidence="4" id="KW-0106">Calcium</keyword>
<keyword evidence="3" id="KW-0677">Repeat</keyword>
<evidence type="ECO:0000313" key="9">
    <source>
        <dbReference type="Proteomes" id="UP000823872"/>
    </source>
</evidence>
<reference evidence="8 9" key="1">
    <citation type="submission" date="2021-02" db="EMBL/GenBank/DDBJ databases">
        <title>Safari Cat Assemblies.</title>
        <authorList>
            <person name="Bredemeyer K.R."/>
            <person name="Murphy W.J."/>
        </authorList>
    </citation>
    <scope>NUCLEOTIDE SEQUENCE [LARGE SCALE GENOMIC DNA]</scope>
</reference>
<reference evidence="8" key="2">
    <citation type="submission" date="2025-08" db="UniProtKB">
        <authorList>
            <consortium name="Ensembl"/>
        </authorList>
    </citation>
    <scope>IDENTIFICATION</scope>
    <source>
        <strain evidence="8">breed Abyssinian</strain>
    </source>
</reference>
<keyword evidence="9" id="KW-1185">Reference proteome</keyword>
<name>A0ABI7VQF2_FELCA</name>
<dbReference type="Proteomes" id="UP000823872">
    <property type="component" value="Chromosome E2"/>
</dbReference>
<dbReference type="PANTHER" id="PTHR24027:SF319">
    <property type="entry name" value="CADHERIN-1"/>
    <property type="match status" value="1"/>
</dbReference>
<dbReference type="Gene3D" id="2.60.40.60">
    <property type="entry name" value="Cadherins"/>
    <property type="match status" value="1"/>
</dbReference>
<proteinExistence type="predicted"/>
<evidence type="ECO:0000256" key="7">
    <source>
        <dbReference type="SAM" id="SignalP"/>
    </source>
</evidence>
<evidence type="ECO:0000313" key="8">
    <source>
        <dbReference type="Ensembl" id="ENSFCTP00005000383.1"/>
    </source>
</evidence>
<evidence type="ECO:0008006" key="10">
    <source>
        <dbReference type="Google" id="ProtNLM"/>
    </source>
</evidence>
<sequence>MAGPTCFLFCLSAIQLLAQWMPFSEGSPKIPQKLGLVVKDLRGDKTLQQGTLSGHQTEVLMFPHAHYGLRRQKRDWVIPPISFRENEKGPFPKMVAQLFFHAASSTGNAVEEPTETVITVVDPNDNKPEFTRVVFEASVMERAHPGTSVMQITARDADDHENTYNTATDPSAKTSAKTPRCLTPTCSPSTRTQESSLCSLLGWTNRSLPYTP</sequence>
<comment type="subcellular location">
    <subcellularLocation>
        <location evidence="2">Cell junction</location>
        <location evidence="2">Desmosome</location>
    </subcellularLocation>
    <subcellularLocation>
        <location evidence="1">Membrane</location>
    </subcellularLocation>
</comment>
<reference evidence="8" key="3">
    <citation type="submission" date="2025-09" db="UniProtKB">
        <authorList>
            <consortium name="Ensembl"/>
        </authorList>
    </citation>
    <scope>IDENTIFICATION</scope>
    <source>
        <strain evidence="8">breed Abyssinian</strain>
    </source>
</reference>
<feature type="region of interest" description="Disordered" evidence="6">
    <location>
        <begin position="156"/>
        <end position="192"/>
    </location>
</feature>
<accession>A0ABI7VQF2</accession>
<evidence type="ECO:0000256" key="2">
    <source>
        <dbReference type="ARBA" id="ARBA00004568"/>
    </source>
</evidence>
<dbReference type="PANTHER" id="PTHR24027">
    <property type="entry name" value="CADHERIN-23"/>
    <property type="match status" value="1"/>
</dbReference>
<dbReference type="GeneTree" id="ENSGT00940000157175"/>
<keyword evidence="5" id="KW-0472">Membrane</keyword>
<feature type="chain" id="PRO_5046450880" description="Cadherin domain-containing protein" evidence="7">
    <location>
        <begin position="27"/>
        <end position="212"/>
    </location>
</feature>
<dbReference type="Ensembl" id="ENSFCTT00005000786.1">
    <property type="protein sequence ID" value="ENSFCTP00005000383.1"/>
    <property type="gene ID" value="ENSFCTG00005000311.1"/>
</dbReference>
<protein>
    <recommendedName>
        <fullName evidence="10">Cadherin domain-containing protein</fullName>
    </recommendedName>
</protein>
<evidence type="ECO:0000256" key="4">
    <source>
        <dbReference type="ARBA" id="ARBA00022837"/>
    </source>
</evidence>
<dbReference type="InterPro" id="IPR015919">
    <property type="entry name" value="Cadherin-like_sf"/>
</dbReference>
<keyword evidence="7" id="KW-0732">Signal</keyword>
<evidence type="ECO:0000256" key="3">
    <source>
        <dbReference type="ARBA" id="ARBA00022737"/>
    </source>
</evidence>
<dbReference type="InterPro" id="IPR039808">
    <property type="entry name" value="Cadherin"/>
</dbReference>
<organism evidence="8 9">
    <name type="scientific">Felis catus</name>
    <name type="common">Cat</name>
    <name type="synonym">Felis silvestris catus</name>
    <dbReference type="NCBI Taxonomy" id="9685"/>
    <lineage>
        <taxon>Eukaryota</taxon>
        <taxon>Metazoa</taxon>
        <taxon>Chordata</taxon>
        <taxon>Craniata</taxon>
        <taxon>Vertebrata</taxon>
        <taxon>Euteleostomi</taxon>
        <taxon>Mammalia</taxon>
        <taxon>Eutheria</taxon>
        <taxon>Laurasiatheria</taxon>
        <taxon>Carnivora</taxon>
        <taxon>Feliformia</taxon>
        <taxon>Felidae</taxon>
        <taxon>Felinae</taxon>
        <taxon>Felis</taxon>
    </lineage>
</organism>